<evidence type="ECO:0000313" key="2">
    <source>
        <dbReference type="EMBL" id="USD22285.1"/>
    </source>
</evidence>
<evidence type="ECO:0000256" key="1">
    <source>
        <dbReference type="SAM" id="Phobius"/>
    </source>
</evidence>
<proteinExistence type="predicted"/>
<keyword evidence="3" id="KW-1185">Reference proteome</keyword>
<accession>A0ABY4VDA8</accession>
<protein>
    <submittedName>
        <fullName evidence="2">Uncharacterized protein</fullName>
    </submittedName>
</protein>
<keyword evidence="1" id="KW-0812">Transmembrane</keyword>
<feature type="transmembrane region" description="Helical" evidence="1">
    <location>
        <begin position="92"/>
        <end position="113"/>
    </location>
</feature>
<evidence type="ECO:0000313" key="3">
    <source>
        <dbReference type="Proteomes" id="UP001055658"/>
    </source>
</evidence>
<keyword evidence="1" id="KW-0472">Membrane</keyword>
<reference evidence="2" key="1">
    <citation type="submission" date="2022-02" db="EMBL/GenBank/DDBJ databases">
        <title>Coral-associated bacteria.</title>
        <authorList>
            <person name="Tang K."/>
            <person name="Wang X."/>
        </authorList>
    </citation>
    <scope>NUCLEOTIDE SEQUENCE</scope>
    <source>
        <strain evidence="2">SCSIO 43006</strain>
    </source>
</reference>
<name>A0ABY4VDA8_9GAMM</name>
<dbReference type="RefSeq" id="WP_252084645.1">
    <property type="nucleotide sequence ID" value="NZ_CP092418.1"/>
</dbReference>
<gene>
    <name evidence="2" type="ORF">MJO52_03910</name>
</gene>
<dbReference type="Proteomes" id="UP001055658">
    <property type="component" value="Chromosome"/>
</dbReference>
<sequence length="126" mass="14837">MRGARRSWIINVCIAIDQLGNAIAGGNPDATISGRCGYFSRVQETRLRRYWRILEWVINFTFIPIDGPDHCYRSYLWDRAEKHEEGSDFMRVLLGVIVIFFCMPLCLFTWLYVLVFPSARWKKEEP</sequence>
<keyword evidence="1" id="KW-1133">Transmembrane helix</keyword>
<dbReference type="EMBL" id="CP092418">
    <property type="protein sequence ID" value="USD22285.1"/>
    <property type="molecule type" value="Genomic_DNA"/>
</dbReference>
<organism evidence="2 3">
    <name type="scientific">Microbulbifer variabilis</name>
    <dbReference type="NCBI Taxonomy" id="266805"/>
    <lineage>
        <taxon>Bacteria</taxon>
        <taxon>Pseudomonadati</taxon>
        <taxon>Pseudomonadota</taxon>
        <taxon>Gammaproteobacteria</taxon>
        <taxon>Cellvibrionales</taxon>
        <taxon>Microbulbiferaceae</taxon>
        <taxon>Microbulbifer</taxon>
    </lineage>
</organism>